<comment type="caution">
    <text evidence="2">The sequence shown here is derived from an EMBL/GenBank/DDBJ whole genome shotgun (WGS) entry which is preliminary data.</text>
</comment>
<accession>A0ABU1M5H8</accession>
<gene>
    <name evidence="2" type="ORF">J2782_001025</name>
</gene>
<name>A0ABU1M5H8_9HYPH</name>
<feature type="transmembrane region" description="Helical" evidence="1">
    <location>
        <begin position="41"/>
        <end position="61"/>
    </location>
</feature>
<organism evidence="2 3">
    <name type="scientific">Brucella pseudogrignonensis</name>
    <dbReference type="NCBI Taxonomy" id="419475"/>
    <lineage>
        <taxon>Bacteria</taxon>
        <taxon>Pseudomonadati</taxon>
        <taxon>Pseudomonadota</taxon>
        <taxon>Alphaproteobacteria</taxon>
        <taxon>Hyphomicrobiales</taxon>
        <taxon>Brucellaceae</taxon>
        <taxon>Brucella/Ochrobactrum group</taxon>
        <taxon>Brucella</taxon>
    </lineage>
</organism>
<dbReference type="Proteomes" id="UP001184614">
    <property type="component" value="Unassembled WGS sequence"/>
</dbReference>
<protein>
    <submittedName>
        <fullName evidence="2">Biotin transporter BioY</fullName>
    </submittedName>
</protein>
<feature type="transmembrane region" description="Helical" evidence="1">
    <location>
        <begin position="12"/>
        <end position="29"/>
    </location>
</feature>
<dbReference type="EMBL" id="JAVDQT010000001">
    <property type="protein sequence ID" value="MDR6431320.1"/>
    <property type="molecule type" value="Genomic_DNA"/>
</dbReference>
<keyword evidence="1" id="KW-0812">Transmembrane</keyword>
<evidence type="ECO:0000313" key="3">
    <source>
        <dbReference type="Proteomes" id="UP001184614"/>
    </source>
</evidence>
<keyword evidence="1" id="KW-1133">Transmembrane helix</keyword>
<dbReference type="RefSeq" id="WP_310010526.1">
    <property type="nucleotide sequence ID" value="NZ_JAVDQT010000001.1"/>
</dbReference>
<evidence type="ECO:0000256" key="1">
    <source>
        <dbReference type="SAM" id="Phobius"/>
    </source>
</evidence>
<feature type="transmembrane region" description="Helical" evidence="1">
    <location>
        <begin position="81"/>
        <end position="101"/>
    </location>
</feature>
<keyword evidence="3" id="KW-1185">Reference proteome</keyword>
<proteinExistence type="predicted"/>
<sequence>MSLHDFLSNLGLNPNFIIAGTAGGFLRALSRKQFKLREVFISPICGALAAAYLTTPIMHYAHHFNFPVPSGPESVAVHNATAFMVGVIAMWISDIVFGVIARKLKVKEE</sequence>
<keyword evidence="1" id="KW-0472">Membrane</keyword>
<evidence type="ECO:0000313" key="2">
    <source>
        <dbReference type="EMBL" id="MDR6431320.1"/>
    </source>
</evidence>
<reference evidence="2 3" key="1">
    <citation type="submission" date="2023-07" db="EMBL/GenBank/DDBJ databases">
        <title>Sorghum-associated microbial communities from plants grown in Nebraska, USA.</title>
        <authorList>
            <person name="Schachtman D."/>
        </authorList>
    </citation>
    <scope>NUCLEOTIDE SEQUENCE [LARGE SCALE GENOMIC DNA]</scope>
    <source>
        <strain evidence="2 3">DS1730</strain>
    </source>
</reference>